<dbReference type="InterPro" id="IPR004111">
    <property type="entry name" value="Repressor_TetR_C"/>
</dbReference>
<dbReference type="SUPFAM" id="SSF48498">
    <property type="entry name" value="Tetracyclin repressor-like, C-terminal domain"/>
    <property type="match status" value="1"/>
</dbReference>
<keyword evidence="4" id="KW-0804">Transcription</keyword>
<evidence type="ECO:0000256" key="2">
    <source>
        <dbReference type="ARBA" id="ARBA00023015"/>
    </source>
</evidence>
<keyword evidence="3 5" id="KW-0238">DNA-binding</keyword>
<sequence length="203" mass="21625">MPRPRSLTHTALATAALAVIDRDGLGALSMRAVATELGMATMSLYRYVTDRHQLEGLVVELVLAEVDITPPPGLPWQAQVTALVDRVRAAVGAHPEVVPLTMTHRHTSLSLHRWTEAVLTVLTAAGFTGRPRVLALRAVLAHTVGSLQMQHLGSLAGPGTAVMTALSPDDYPLLAETARTARPIPPDEEFHHGLAALLTGLAR</sequence>
<dbReference type="PROSITE" id="PS50977">
    <property type="entry name" value="HTH_TETR_2"/>
    <property type="match status" value="1"/>
</dbReference>
<dbReference type="EMBL" id="JBHSRF010000077">
    <property type="protein sequence ID" value="MFC6086107.1"/>
    <property type="molecule type" value="Genomic_DNA"/>
</dbReference>
<evidence type="ECO:0000256" key="4">
    <source>
        <dbReference type="ARBA" id="ARBA00023163"/>
    </source>
</evidence>
<dbReference type="PANTHER" id="PTHR30055">
    <property type="entry name" value="HTH-TYPE TRANSCRIPTIONAL REGULATOR RUTR"/>
    <property type="match status" value="1"/>
</dbReference>
<dbReference type="Gene3D" id="1.10.10.60">
    <property type="entry name" value="Homeodomain-like"/>
    <property type="match status" value="1"/>
</dbReference>
<organism evidence="7 8">
    <name type="scientific">Sphaerisporangium aureirubrum</name>
    <dbReference type="NCBI Taxonomy" id="1544736"/>
    <lineage>
        <taxon>Bacteria</taxon>
        <taxon>Bacillati</taxon>
        <taxon>Actinomycetota</taxon>
        <taxon>Actinomycetes</taxon>
        <taxon>Streptosporangiales</taxon>
        <taxon>Streptosporangiaceae</taxon>
        <taxon>Sphaerisporangium</taxon>
    </lineage>
</organism>
<dbReference type="InterPro" id="IPR009057">
    <property type="entry name" value="Homeodomain-like_sf"/>
</dbReference>
<keyword evidence="2" id="KW-0805">Transcription regulation</keyword>
<dbReference type="InterPro" id="IPR003012">
    <property type="entry name" value="Tet_transcr_reg_TetR"/>
</dbReference>
<name>A0ABW1NUE7_9ACTN</name>
<accession>A0ABW1NUE7</accession>
<evidence type="ECO:0000313" key="8">
    <source>
        <dbReference type="Proteomes" id="UP001596137"/>
    </source>
</evidence>
<evidence type="ECO:0000256" key="3">
    <source>
        <dbReference type="ARBA" id="ARBA00023125"/>
    </source>
</evidence>
<feature type="DNA-binding region" description="H-T-H motif" evidence="5">
    <location>
        <begin position="29"/>
        <end position="48"/>
    </location>
</feature>
<dbReference type="SUPFAM" id="SSF46689">
    <property type="entry name" value="Homeodomain-like"/>
    <property type="match status" value="1"/>
</dbReference>
<dbReference type="PRINTS" id="PR00400">
    <property type="entry name" value="TETREPRESSOR"/>
</dbReference>
<dbReference type="Gene3D" id="1.10.357.10">
    <property type="entry name" value="Tetracycline Repressor, domain 2"/>
    <property type="match status" value="1"/>
</dbReference>
<dbReference type="Pfam" id="PF00440">
    <property type="entry name" value="TetR_N"/>
    <property type="match status" value="1"/>
</dbReference>
<evidence type="ECO:0000256" key="1">
    <source>
        <dbReference type="ARBA" id="ARBA00022491"/>
    </source>
</evidence>
<proteinExistence type="predicted"/>
<dbReference type="PANTHER" id="PTHR30055:SF151">
    <property type="entry name" value="TRANSCRIPTIONAL REGULATORY PROTEIN"/>
    <property type="match status" value="1"/>
</dbReference>
<dbReference type="Pfam" id="PF02909">
    <property type="entry name" value="TetR_C_1"/>
    <property type="match status" value="1"/>
</dbReference>
<evidence type="ECO:0000256" key="5">
    <source>
        <dbReference type="PROSITE-ProRule" id="PRU00335"/>
    </source>
</evidence>
<comment type="caution">
    <text evidence="7">The sequence shown here is derived from an EMBL/GenBank/DDBJ whole genome shotgun (WGS) entry which is preliminary data.</text>
</comment>
<dbReference type="Proteomes" id="UP001596137">
    <property type="component" value="Unassembled WGS sequence"/>
</dbReference>
<keyword evidence="1" id="KW-0678">Repressor</keyword>
<dbReference type="InterPro" id="IPR036271">
    <property type="entry name" value="Tet_transcr_reg_TetR-rel_C_sf"/>
</dbReference>
<evidence type="ECO:0000313" key="7">
    <source>
        <dbReference type="EMBL" id="MFC6086107.1"/>
    </source>
</evidence>
<feature type="domain" description="HTH tetR-type" evidence="6">
    <location>
        <begin position="6"/>
        <end position="66"/>
    </location>
</feature>
<protein>
    <submittedName>
        <fullName evidence="7">TetR/AcrR family transcriptional regulator C-terminal domain-containing protein</fullName>
    </submittedName>
</protein>
<keyword evidence="8" id="KW-1185">Reference proteome</keyword>
<dbReference type="RefSeq" id="WP_380760963.1">
    <property type="nucleotide sequence ID" value="NZ_JBHSRF010000077.1"/>
</dbReference>
<dbReference type="InterPro" id="IPR050109">
    <property type="entry name" value="HTH-type_TetR-like_transc_reg"/>
</dbReference>
<reference evidence="8" key="1">
    <citation type="journal article" date="2019" name="Int. J. Syst. Evol. Microbiol.">
        <title>The Global Catalogue of Microorganisms (GCM) 10K type strain sequencing project: providing services to taxonomists for standard genome sequencing and annotation.</title>
        <authorList>
            <consortium name="The Broad Institute Genomics Platform"/>
            <consortium name="The Broad Institute Genome Sequencing Center for Infectious Disease"/>
            <person name="Wu L."/>
            <person name="Ma J."/>
        </authorList>
    </citation>
    <scope>NUCLEOTIDE SEQUENCE [LARGE SCALE GENOMIC DNA]</scope>
    <source>
        <strain evidence="8">JCM 30346</strain>
    </source>
</reference>
<evidence type="ECO:0000259" key="6">
    <source>
        <dbReference type="PROSITE" id="PS50977"/>
    </source>
</evidence>
<gene>
    <name evidence="7" type="ORF">ACFP1K_33410</name>
</gene>
<dbReference type="InterPro" id="IPR001647">
    <property type="entry name" value="HTH_TetR"/>
</dbReference>